<keyword evidence="17" id="KW-1208">Phospholipid metabolism</keyword>
<evidence type="ECO:0000256" key="14">
    <source>
        <dbReference type="ARBA" id="ARBA00023098"/>
    </source>
</evidence>
<dbReference type="PANTHER" id="PTHR46382">
    <property type="entry name" value="PHOSPHATIDATE CYTIDYLYLTRANSFERASE"/>
    <property type="match status" value="1"/>
</dbReference>
<evidence type="ECO:0000256" key="11">
    <source>
        <dbReference type="ARBA" id="ARBA00022692"/>
    </source>
</evidence>
<keyword evidence="8" id="KW-1003">Cell membrane</keyword>
<dbReference type="GO" id="GO:0004605">
    <property type="term" value="F:phosphatidate cytidylyltransferase activity"/>
    <property type="evidence" value="ECO:0007669"/>
    <property type="project" value="UniProtKB-EC"/>
</dbReference>
<evidence type="ECO:0000256" key="17">
    <source>
        <dbReference type="ARBA" id="ARBA00023264"/>
    </source>
</evidence>
<name>A0A2W5P4P2_9SPHN</name>
<feature type="transmembrane region" description="Helical" evidence="19">
    <location>
        <begin position="120"/>
        <end position="138"/>
    </location>
</feature>
<comment type="pathway">
    <text evidence="3 18">Phospholipid metabolism; CDP-diacylglycerol biosynthesis; CDP-diacylglycerol from sn-glycerol 3-phosphate: step 3/3.</text>
</comment>
<keyword evidence="11 18" id="KW-0812">Transmembrane</keyword>
<dbReference type="UniPathway" id="UPA00557">
    <property type="reaction ID" value="UER00614"/>
</dbReference>
<keyword evidence="13 19" id="KW-1133">Transmembrane helix</keyword>
<dbReference type="Proteomes" id="UP000249229">
    <property type="component" value="Unassembled WGS sequence"/>
</dbReference>
<evidence type="ECO:0000256" key="10">
    <source>
        <dbReference type="ARBA" id="ARBA00022679"/>
    </source>
</evidence>
<dbReference type="PANTHER" id="PTHR46382:SF1">
    <property type="entry name" value="PHOSPHATIDATE CYTIDYLYLTRANSFERASE"/>
    <property type="match status" value="1"/>
</dbReference>
<evidence type="ECO:0000256" key="4">
    <source>
        <dbReference type="ARBA" id="ARBA00005189"/>
    </source>
</evidence>
<evidence type="ECO:0000256" key="2">
    <source>
        <dbReference type="ARBA" id="ARBA00004651"/>
    </source>
</evidence>
<evidence type="ECO:0000256" key="1">
    <source>
        <dbReference type="ARBA" id="ARBA00001698"/>
    </source>
</evidence>
<feature type="transmembrane region" description="Helical" evidence="19">
    <location>
        <begin position="187"/>
        <end position="214"/>
    </location>
</feature>
<evidence type="ECO:0000256" key="3">
    <source>
        <dbReference type="ARBA" id="ARBA00005119"/>
    </source>
</evidence>
<proteinExistence type="inferred from homology"/>
<dbReference type="PROSITE" id="PS01315">
    <property type="entry name" value="CDS"/>
    <property type="match status" value="1"/>
</dbReference>
<comment type="similarity">
    <text evidence="5 18">Belongs to the CDS family.</text>
</comment>
<comment type="subcellular location">
    <subcellularLocation>
        <location evidence="2">Cell membrane</location>
        <topology evidence="2">Multi-pass membrane protein</topology>
    </subcellularLocation>
</comment>
<dbReference type="AlphaFoldDB" id="A0A2W5P4P2"/>
<sequence length="277" mass="29104">MSEDAPLPPTPDATLRTPSNLRLRMIASVGMIAIASVALVLGDVAFWLLAVVVALFMMAEWSDLHHVGPRTKRLAQMALGVPLATMAPAWLVIEPHDFFTLGLIGGAAFFVVIVTRLPQLAWGVVYCGLPVLALVVLRRHDESGLLYAFWAMALVWACDIGAFFAGRSIGGPKLAPRLSPNKTWAGLIGGTVAAGLLGAVLHATAGLPTVLAVFSPLLAVLSQMGDLYESWLKRRAGVKDSGNILPGHGGVLDRLDGLVPVAPVAAFLVVVLPGLSS</sequence>
<keyword evidence="10 18" id="KW-0808">Transferase</keyword>
<dbReference type="GO" id="GO:0016024">
    <property type="term" value="P:CDP-diacylglycerol biosynthetic process"/>
    <property type="evidence" value="ECO:0007669"/>
    <property type="project" value="UniProtKB-UniPathway"/>
</dbReference>
<comment type="catalytic activity">
    <reaction evidence="1 18">
        <text>a 1,2-diacyl-sn-glycero-3-phosphate + CTP + H(+) = a CDP-1,2-diacyl-sn-glycerol + diphosphate</text>
        <dbReference type="Rhea" id="RHEA:16229"/>
        <dbReference type="ChEBI" id="CHEBI:15378"/>
        <dbReference type="ChEBI" id="CHEBI:33019"/>
        <dbReference type="ChEBI" id="CHEBI:37563"/>
        <dbReference type="ChEBI" id="CHEBI:58332"/>
        <dbReference type="ChEBI" id="CHEBI:58608"/>
        <dbReference type="EC" id="2.7.7.41"/>
    </reaction>
</comment>
<comment type="pathway">
    <text evidence="4">Lipid metabolism.</text>
</comment>
<feature type="transmembrane region" description="Helical" evidence="19">
    <location>
        <begin position="98"/>
        <end position="115"/>
    </location>
</feature>
<keyword evidence="16" id="KW-0594">Phospholipid biosynthesis</keyword>
<evidence type="ECO:0000256" key="9">
    <source>
        <dbReference type="ARBA" id="ARBA00022516"/>
    </source>
</evidence>
<evidence type="ECO:0000256" key="15">
    <source>
        <dbReference type="ARBA" id="ARBA00023136"/>
    </source>
</evidence>
<reference evidence="20 21" key="1">
    <citation type="submission" date="2017-08" db="EMBL/GenBank/DDBJ databases">
        <title>Infants hospitalized years apart are colonized by the same room-sourced microbial strains.</title>
        <authorList>
            <person name="Brooks B."/>
            <person name="Olm M.R."/>
            <person name="Firek B.A."/>
            <person name="Baker R."/>
            <person name="Thomas B.C."/>
            <person name="Morowitz M.J."/>
            <person name="Banfield J.F."/>
        </authorList>
    </citation>
    <scope>NUCLEOTIDE SEQUENCE [LARGE SCALE GENOMIC DNA]</scope>
    <source>
        <strain evidence="20">S2_005_001_R1_22</strain>
    </source>
</reference>
<feature type="transmembrane region" description="Helical" evidence="19">
    <location>
        <begin position="144"/>
        <end position="166"/>
    </location>
</feature>
<comment type="caution">
    <text evidence="20">The sequence shown here is derived from an EMBL/GenBank/DDBJ whole genome shotgun (WGS) entry which is preliminary data.</text>
</comment>
<evidence type="ECO:0000256" key="5">
    <source>
        <dbReference type="ARBA" id="ARBA00010185"/>
    </source>
</evidence>
<evidence type="ECO:0000256" key="6">
    <source>
        <dbReference type="ARBA" id="ARBA00012487"/>
    </source>
</evidence>
<dbReference type="Pfam" id="PF01148">
    <property type="entry name" value="CTP_transf_1"/>
    <property type="match status" value="1"/>
</dbReference>
<organism evidence="20 21">
    <name type="scientific">Sphingomonas taxi</name>
    <dbReference type="NCBI Taxonomy" id="1549858"/>
    <lineage>
        <taxon>Bacteria</taxon>
        <taxon>Pseudomonadati</taxon>
        <taxon>Pseudomonadota</taxon>
        <taxon>Alphaproteobacteria</taxon>
        <taxon>Sphingomonadales</taxon>
        <taxon>Sphingomonadaceae</taxon>
        <taxon>Sphingomonas</taxon>
    </lineage>
</organism>
<dbReference type="EMBL" id="QFQI01000004">
    <property type="protein sequence ID" value="PZQ60716.1"/>
    <property type="molecule type" value="Genomic_DNA"/>
</dbReference>
<evidence type="ECO:0000256" key="7">
    <source>
        <dbReference type="ARBA" id="ARBA00019373"/>
    </source>
</evidence>
<keyword evidence="15 19" id="KW-0472">Membrane</keyword>
<evidence type="ECO:0000256" key="19">
    <source>
        <dbReference type="SAM" id="Phobius"/>
    </source>
</evidence>
<dbReference type="GO" id="GO:0005886">
    <property type="term" value="C:plasma membrane"/>
    <property type="evidence" value="ECO:0007669"/>
    <property type="project" value="UniProtKB-SubCell"/>
</dbReference>
<dbReference type="InterPro" id="IPR000374">
    <property type="entry name" value="PC_trans"/>
</dbReference>
<accession>A0A2W5P4P2</accession>
<keyword evidence="12 18" id="KW-0548">Nucleotidyltransferase</keyword>
<evidence type="ECO:0000256" key="16">
    <source>
        <dbReference type="ARBA" id="ARBA00023209"/>
    </source>
</evidence>
<evidence type="ECO:0000313" key="20">
    <source>
        <dbReference type="EMBL" id="PZQ60716.1"/>
    </source>
</evidence>
<feature type="transmembrane region" description="Helical" evidence="19">
    <location>
        <begin position="257"/>
        <end position="275"/>
    </location>
</feature>
<evidence type="ECO:0000313" key="21">
    <source>
        <dbReference type="Proteomes" id="UP000249229"/>
    </source>
</evidence>
<evidence type="ECO:0000256" key="18">
    <source>
        <dbReference type="RuleBase" id="RU003938"/>
    </source>
</evidence>
<evidence type="ECO:0000256" key="8">
    <source>
        <dbReference type="ARBA" id="ARBA00022475"/>
    </source>
</evidence>
<keyword evidence="14" id="KW-0443">Lipid metabolism</keyword>
<evidence type="ECO:0000256" key="12">
    <source>
        <dbReference type="ARBA" id="ARBA00022695"/>
    </source>
</evidence>
<gene>
    <name evidence="20" type="ORF">DI544_07135</name>
</gene>
<feature type="transmembrane region" description="Helical" evidence="19">
    <location>
        <begin position="74"/>
        <end position="92"/>
    </location>
</feature>
<evidence type="ECO:0000256" key="13">
    <source>
        <dbReference type="ARBA" id="ARBA00022989"/>
    </source>
</evidence>
<keyword evidence="9" id="KW-0444">Lipid biosynthesis</keyword>
<dbReference type="EC" id="2.7.7.41" evidence="6 18"/>
<protein>
    <recommendedName>
        <fullName evidence="7 18">Phosphatidate cytidylyltransferase</fullName>
        <ecNumber evidence="6 18">2.7.7.41</ecNumber>
    </recommendedName>
</protein>